<dbReference type="Proteomes" id="UP000262583">
    <property type="component" value="Chromosome"/>
</dbReference>
<organism evidence="1 2">
    <name type="scientific">Sumerlaea chitinivorans</name>
    <dbReference type="NCBI Taxonomy" id="2250252"/>
    <lineage>
        <taxon>Bacteria</taxon>
        <taxon>Candidatus Sumerlaeota</taxon>
        <taxon>Candidatus Sumerlaeia</taxon>
        <taxon>Candidatus Sumerlaeales</taxon>
        <taxon>Candidatus Sumerlaeaceae</taxon>
        <taxon>Candidatus Sumerlaea</taxon>
    </lineage>
</organism>
<dbReference type="EMBL" id="CP030759">
    <property type="protein sequence ID" value="AXA35764.1"/>
    <property type="molecule type" value="Genomic_DNA"/>
</dbReference>
<proteinExistence type="predicted"/>
<sequence length="65" mass="7826">MFLFKLVTLNLYFTEFYDCPIGFYFQLAFELLLRRFREGRFPLVQGVPYSENLGSCKTKARKSWE</sequence>
<evidence type="ECO:0000313" key="1">
    <source>
        <dbReference type="EMBL" id="AXA35764.1"/>
    </source>
</evidence>
<accession>A0A2Z4Y3R4</accession>
<dbReference type="AlphaFoldDB" id="A0A2Z4Y3R4"/>
<name>A0A2Z4Y3R4_SUMC1</name>
<evidence type="ECO:0000313" key="2">
    <source>
        <dbReference type="Proteomes" id="UP000262583"/>
    </source>
</evidence>
<gene>
    <name evidence="1" type="ORF">BRCON_0987</name>
</gene>
<dbReference type="KEGG" id="schv:BRCON_0987"/>
<reference evidence="1 2" key="1">
    <citation type="submission" date="2018-05" db="EMBL/GenBank/DDBJ databases">
        <title>A metagenomic window into the 2 km-deep terrestrial subsurface aquifer revealed taxonomically and functionally diverse microbial community comprising novel uncultured bacterial lineages.</title>
        <authorList>
            <person name="Kadnikov V.V."/>
            <person name="Mardanov A.V."/>
            <person name="Beletsky A.V."/>
            <person name="Banks D."/>
            <person name="Pimenov N.V."/>
            <person name="Frank Y.A."/>
            <person name="Karnachuk O.V."/>
            <person name="Ravin N.V."/>
        </authorList>
    </citation>
    <scope>NUCLEOTIDE SEQUENCE [LARGE SCALE GENOMIC DNA]</scope>
    <source>
        <strain evidence="1">BY</strain>
    </source>
</reference>
<protein>
    <submittedName>
        <fullName evidence="1">Uncharacterized protein</fullName>
    </submittedName>
</protein>